<reference evidence="2" key="1">
    <citation type="journal article" date="2019" name="bioRxiv">
        <title>The Genome of the Zebra Mussel, Dreissena polymorpha: A Resource for Invasive Species Research.</title>
        <authorList>
            <person name="McCartney M.A."/>
            <person name="Auch B."/>
            <person name="Kono T."/>
            <person name="Mallez S."/>
            <person name="Zhang Y."/>
            <person name="Obille A."/>
            <person name="Becker A."/>
            <person name="Abrahante J.E."/>
            <person name="Garbe J."/>
            <person name="Badalamenti J.P."/>
            <person name="Herman A."/>
            <person name="Mangelson H."/>
            <person name="Liachko I."/>
            <person name="Sullivan S."/>
            <person name="Sone E.D."/>
            <person name="Koren S."/>
            <person name="Silverstein K.A.T."/>
            <person name="Beckman K.B."/>
            <person name="Gohl D.M."/>
        </authorList>
    </citation>
    <scope>NUCLEOTIDE SEQUENCE</scope>
    <source>
        <strain evidence="2">Duluth1</strain>
        <tissue evidence="2">Whole animal</tissue>
    </source>
</reference>
<comment type="caution">
    <text evidence="2">The sequence shown here is derived from an EMBL/GenBank/DDBJ whole genome shotgun (WGS) entry which is preliminary data.</text>
</comment>
<evidence type="ECO:0000313" key="2">
    <source>
        <dbReference type="EMBL" id="KAH3734845.1"/>
    </source>
</evidence>
<evidence type="ECO:0000313" key="3">
    <source>
        <dbReference type="Proteomes" id="UP000828390"/>
    </source>
</evidence>
<accession>A0A9D4HTT3</accession>
<sequence>MTEGDTHVAEQLRNVQQDEDGDDEVESPAISVAQNKEFKQLKNIVLIKSN</sequence>
<feature type="compositionally biased region" description="Acidic residues" evidence="1">
    <location>
        <begin position="17"/>
        <end position="26"/>
    </location>
</feature>
<gene>
    <name evidence="2" type="ORF">DPMN_041295</name>
</gene>
<proteinExistence type="predicted"/>
<name>A0A9D4HTT3_DREPO</name>
<keyword evidence="3" id="KW-1185">Reference proteome</keyword>
<reference evidence="2" key="2">
    <citation type="submission" date="2020-11" db="EMBL/GenBank/DDBJ databases">
        <authorList>
            <person name="McCartney M.A."/>
            <person name="Auch B."/>
            <person name="Kono T."/>
            <person name="Mallez S."/>
            <person name="Becker A."/>
            <person name="Gohl D.M."/>
            <person name="Silverstein K.A.T."/>
            <person name="Koren S."/>
            <person name="Bechman K.B."/>
            <person name="Herman A."/>
            <person name="Abrahante J.E."/>
            <person name="Garbe J."/>
        </authorList>
    </citation>
    <scope>NUCLEOTIDE SEQUENCE</scope>
    <source>
        <strain evidence="2">Duluth1</strain>
        <tissue evidence="2">Whole animal</tissue>
    </source>
</reference>
<dbReference type="EMBL" id="JAIWYP010000011">
    <property type="protein sequence ID" value="KAH3734845.1"/>
    <property type="molecule type" value="Genomic_DNA"/>
</dbReference>
<organism evidence="2 3">
    <name type="scientific">Dreissena polymorpha</name>
    <name type="common">Zebra mussel</name>
    <name type="synonym">Mytilus polymorpha</name>
    <dbReference type="NCBI Taxonomy" id="45954"/>
    <lineage>
        <taxon>Eukaryota</taxon>
        <taxon>Metazoa</taxon>
        <taxon>Spiralia</taxon>
        <taxon>Lophotrochozoa</taxon>
        <taxon>Mollusca</taxon>
        <taxon>Bivalvia</taxon>
        <taxon>Autobranchia</taxon>
        <taxon>Heteroconchia</taxon>
        <taxon>Euheterodonta</taxon>
        <taxon>Imparidentia</taxon>
        <taxon>Neoheterodontei</taxon>
        <taxon>Myida</taxon>
        <taxon>Dreissenoidea</taxon>
        <taxon>Dreissenidae</taxon>
        <taxon>Dreissena</taxon>
    </lineage>
</organism>
<evidence type="ECO:0000256" key="1">
    <source>
        <dbReference type="SAM" id="MobiDB-lite"/>
    </source>
</evidence>
<feature type="compositionally biased region" description="Basic and acidic residues" evidence="1">
    <location>
        <begin position="1"/>
        <end position="10"/>
    </location>
</feature>
<dbReference type="AlphaFoldDB" id="A0A9D4HTT3"/>
<feature type="region of interest" description="Disordered" evidence="1">
    <location>
        <begin position="1"/>
        <end position="31"/>
    </location>
</feature>
<dbReference type="Proteomes" id="UP000828390">
    <property type="component" value="Unassembled WGS sequence"/>
</dbReference>
<protein>
    <submittedName>
        <fullName evidence="2">Uncharacterized protein</fullName>
    </submittedName>
</protein>